<evidence type="ECO:0000313" key="3">
    <source>
        <dbReference type="Proteomes" id="UP000253426"/>
    </source>
</evidence>
<dbReference type="GO" id="GO:0004519">
    <property type="term" value="F:endonuclease activity"/>
    <property type="evidence" value="ECO:0007669"/>
    <property type="project" value="UniProtKB-KW"/>
</dbReference>
<feature type="domain" description="HNH nuclease" evidence="1">
    <location>
        <begin position="96"/>
        <end position="149"/>
    </location>
</feature>
<dbReference type="InterPro" id="IPR052892">
    <property type="entry name" value="NA-targeting_endonuclease"/>
</dbReference>
<dbReference type="CDD" id="cd00085">
    <property type="entry name" value="HNHc"/>
    <property type="match status" value="1"/>
</dbReference>
<name>A0A366H6C2_9BACT</name>
<dbReference type="Gene3D" id="1.10.30.50">
    <property type="match status" value="1"/>
</dbReference>
<keyword evidence="2" id="KW-0255">Endonuclease</keyword>
<dbReference type="PANTHER" id="PTHR33877:SF2">
    <property type="entry name" value="OS07G0170200 PROTEIN"/>
    <property type="match status" value="1"/>
</dbReference>
<dbReference type="Pfam" id="PF13395">
    <property type="entry name" value="HNH_4"/>
    <property type="match status" value="1"/>
</dbReference>
<dbReference type="PANTHER" id="PTHR33877">
    <property type="entry name" value="SLL1193 PROTEIN"/>
    <property type="match status" value="1"/>
</dbReference>
<keyword evidence="3" id="KW-1185">Reference proteome</keyword>
<protein>
    <submittedName>
        <fullName evidence="2">5-methylcytosine-specific restriction endonuclease McrA</fullName>
    </submittedName>
</protein>
<dbReference type="RefSeq" id="WP_113961369.1">
    <property type="nucleotide sequence ID" value="NZ_QNRR01000013.1"/>
</dbReference>
<dbReference type="EMBL" id="QNRR01000013">
    <property type="protein sequence ID" value="RBP37669.1"/>
    <property type="molecule type" value="Genomic_DNA"/>
</dbReference>
<comment type="caution">
    <text evidence="2">The sequence shown here is derived from an EMBL/GenBank/DDBJ whole genome shotgun (WGS) entry which is preliminary data.</text>
</comment>
<dbReference type="Proteomes" id="UP000253426">
    <property type="component" value="Unassembled WGS sequence"/>
</dbReference>
<dbReference type="OrthoDB" id="9802901at2"/>
<accession>A0A366H6C2</accession>
<dbReference type="AlphaFoldDB" id="A0A366H6C2"/>
<evidence type="ECO:0000313" key="2">
    <source>
        <dbReference type="EMBL" id="RBP37669.1"/>
    </source>
</evidence>
<organism evidence="2 3">
    <name type="scientific">Roseimicrobium gellanilyticum</name>
    <dbReference type="NCBI Taxonomy" id="748857"/>
    <lineage>
        <taxon>Bacteria</taxon>
        <taxon>Pseudomonadati</taxon>
        <taxon>Verrucomicrobiota</taxon>
        <taxon>Verrucomicrobiia</taxon>
        <taxon>Verrucomicrobiales</taxon>
        <taxon>Verrucomicrobiaceae</taxon>
        <taxon>Roseimicrobium</taxon>
    </lineage>
</organism>
<sequence length="193" mass="21600">MSDVLHKATVLVLNRNWQAIDVKTPADAFCMMAAGTATALDIASGENMAPTKWGEWLDLPVRDSDNAVKTVHGPVRVPTVLVLAKYDKVPKRRPKLSGKGIWERDGGVCQYTGKKLSRDEGNIDHIIPRSRGGKTTWDNCVLADKRINSKKANHTPDEVGLRLQRKPVTPREMPATYYIRNTHGVPDWEMFLE</sequence>
<dbReference type="InterPro" id="IPR003615">
    <property type="entry name" value="HNH_nuc"/>
</dbReference>
<keyword evidence="2" id="KW-0378">Hydrolase</keyword>
<proteinExistence type="predicted"/>
<gene>
    <name evidence="2" type="ORF">DES53_11351</name>
</gene>
<dbReference type="SMART" id="SM00507">
    <property type="entry name" value="HNHc"/>
    <property type="match status" value="1"/>
</dbReference>
<evidence type="ECO:0000259" key="1">
    <source>
        <dbReference type="SMART" id="SM00507"/>
    </source>
</evidence>
<keyword evidence="2" id="KW-0540">Nuclease</keyword>
<reference evidence="2 3" key="1">
    <citation type="submission" date="2018-06" db="EMBL/GenBank/DDBJ databases">
        <title>Genomic Encyclopedia of Type Strains, Phase IV (KMG-IV): sequencing the most valuable type-strain genomes for metagenomic binning, comparative biology and taxonomic classification.</title>
        <authorList>
            <person name="Goeker M."/>
        </authorList>
    </citation>
    <scope>NUCLEOTIDE SEQUENCE [LARGE SCALE GENOMIC DNA]</scope>
    <source>
        <strain evidence="2 3">DSM 25532</strain>
    </source>
</reference>